<dbReference type="KEGG" id="rmai:MACH21_05630"/>
<evidence type="ECO:0000313" key="1">
    <source>
        <dbReference type="EMBL" id="BDW84386.1"/>
    </source>
</evidence>
<dbReference type="PROSITE" id="PS51257">
    <property type="entry name" value="PROKAR_LIPOPROTEIN"/>
    <property type="match status" value="1"/>
</dbReference>
<name>A0AA48HQW5_9RHOB</name>
<dbReference type="EMBL" id="AP027266">
    <property type="protein sequence ID" value="BDW84386.1"/>
    <property type="molecule type" value="Genomic_DNA"/>
</dbReference>
<proteinExistence type="predicted"/>
<accession>A0AA48HQW5</accession>
<dbReference type="Proteomes" id="UP001337723">
    <property type="component" value="Chromosome"/>
</dbReference>
<dbReference type="RefSeq" id="WP_338274210.1">
    <property type="nucleotide sequence ID" value="NZ_AP027266.1"/>
</dbReference>
<protein>
    <recommendedName>
        <fullName evidence="3">Lipoprotein</fullName>
    </recommendedName>
</protein>
<dbReference type="AlphaFoldDB" id="A0AA48HQW5"/>
<reference evidence="1 2" key="1">
    <citation type="submission" date="2023-01" db="EMBL/GenBank/DDBJ databases">
        <title>Complete genome sequence of Roseicyclus marinus strain Dej080120_10.</title>
        <authorList>
            <person name="Ueki S."/>
            <person name="Maruyama F."/>
        </authorList>
    </citation>
    <scope>NUCLEOTIDE SEQUENCE [LARGE SCALE GENOMIC DNA]</scope>
    <source>
        <strain evidence="1 2">Dej080120_10</strain>
    </source>
</reference>
<keyword evidence="2" id="KW-1185">Reference proteome</keyword>
<organism evidence="1 2">
    <name type="scientific">Roseicyclus marinus</name>
    <dbReference type="NCBI Taxonomy" id="2161673"/>
    <lineage>
        <taxon>Bacteria</taxon>
        <taxon>Pseudomonadati</taxon>
        <taxon>Pseudomonadota</taxon>
        <taxon>Alphaproteobacteria</taxon>
        <taxon>Rhodobacterales</taxon>
        <taxon>Roseobacteraceae</taxon>
        <taxon>Roseicyclus</taxon>
    </lineage>
</organism>
<evidence type="ECO:0000313" key="2">
    <source>
        <dbReference type="Proteomes" id="UP001337723"/>
    </source>
</evidence>
<sequence>MRRVGWVAPCVLGLLVPVLSGCGLWQAVFGPREAGTSAEVAVYRAAMADFSDCATTDDPALRAVIAARLGEAAARMEAVARPTDPDHFFMADRVSAAARYCAEAVGS</sequence>
<gene>
    <name evidence="1" type="ORF">MACH21_05630</name>
</gene>
<evidence type="ECO:0008006" key="3">
    <source>
        <dbReference type="Google" id="ProtNLM"/>
    </source>
</evidence>